<comment type="caution">
    <text evidence="3">The sequence shown here is derived from an EMBL/GenBank/DDBJ whole genome shotgun (WGS) entry which is preliminary data.</text>
</comment>
<dbReference type="EMBL" id="FXUL01000013">
    <property type="protein sequence ID" value="SMP67758.1"/>
    <property type="molecule type" value="Genomic_DNA"/>
</dbReference>
<reference evidence="3 4" key="1">
    <citation type="submission" date="2017-05" db="EMBL/GenBank/DDBJ databases">
        <authorList>
            <person name="Varghese N."/>
            <person name="Submissions S."/>
        </authorList>
    </citation>
    <scope>NUCLEOTIDE SEQUENCE [LARGE SCALE GENOMIC DNA]</scope>
    <source>
        <strain evidence="3 4">DSM 26001</strain>
    </source>
</reference>
<dbReference type="RefSeq" id="WP_283443387.1">
    <property type="nucleotide sequence ID" value="NZ_FXUL01000013.1"/>
</dbReference>
<accession>A0ABY1QGL8</accession>
<dbReference type="NCBIfam" id="TIGR03177">
    <property type="entry name" value="pilus_cpaB"/>
    <property type="match status" value="1"/>
</dbReference>
<dbReference type="InterPro" id="IPR013974">
    <property type="entry name" value="SAF"/>
</dbReference>
<dbReference type="Proteomes" id="UP001158049">
    <property type="component" value="Unassembled WGS sequence"/>
</dbReference>
<feature type="domain" description="SAF" evidence="2">
    <location>
        <begin position="52"/>
        <end position="116"/>
    </location>
</feature>
<organism evidence="3 4">
    <name type="scientific">Noviherbaspirillum suwonense</name>
    <dbReference type="NCBI Taxonomy" id="1224511"/>
    <lineage>
        <taxon>Bacteria</taxon>
        <taxon>Pseudomonadati</taxon>
        <taxon>Pseudomonadota</taxon>
        <taxon>Betaproteobacteria</taxon>
        <taxon>Burkholderiales</taxon>
        <taxon>Oxalobacteraceae</taxon>
        <taxon>Noviherbaspirillum</taxon>
    </lineage>
</organism>
<protein>
    <submittedName>
        <fullName evidence="3">Pilus assembly protein CpaB</fullName>
    </submittedName>
</protein>
<keyword evidence="4" id="KW-1185">Reference proteome</keyword>
<sequence length="333" mass="34629">MKLAIPFLVRPGKTAIVLGVALVAGVVAALAANRFLTGRIEAMEARHRGATVEVVVARRQMNKGQALAADSVALRTVPKDFAHSNALTQENFARAAGRTLAYDVQPGEMLLASLLQPTRPPTFSARVDNGRRAMTVAVDEINSLSGLLDPGDLIDLLVSLDRRGKKVALPLLLGVQVIATGQRLADDPLTGERRQYATVTLDLTPSQASALIAGREGGKLTALLRNPQDSQGASADTIDLAALLGDGSATAEVPVLYGGSGGKLPSDGMRLGAYREPAARAFLPTTAQALRLMNEASARRTAGGEAADVPRRDAASAPTPVLTGAAVRGGNPR</sequence>
<dbReference type="Pfam" id="PF16976">
    <property type="entry name" value="RcpC"/>
    <property type="match status" value="1"/>
</dbReference>
<name>A0ABY1QGL8_9BURK</name>
<evidence type="ECO:0000313" key="4">
    <source>
        <dbReference type="Proteomes" id="UP001158049"/>
    </source>
</evidence>
<evidence type="ECO:0000313" key="3">
    <source>
        <dbReference type="EMBL" id="SMP67758.1"/>
    </source>
</evidence>
<dbReference type="Pfam" id="PF08666">
    <property type="entry name" value="SAF"/>
    <property type="match status" value="1"/>
</dbReference>
<evidence type="ECO:0000256" key="1">
    <source>
        <dbReference type="SAM" id="MobiDB-lite"/>
    </source>
</evidence>
<dbReference type="SMART" id="SM00858">
    <property type="entry name" value="SAF"/>
    <property type="match status" value="1"/>
</dbReference>
<proteinExistence type="predicted"/>
<gene>
    <name evidence="3" type="ORF">SAMN06295970_11339</name>
</gene>
<dbReference type="InterPro" id="IPR031571">
    <property type="entry name" value="RcpC_dom"/>
</dbReference>
<evidence type="ECO:0000259" key="2">
    <source>
        <dbReference type="SMART" id="SM00858"/>
    </source>
</evidence>
<feature type="region of interest" description="Disordered" evidence="1">
    <location>
        <begin position="297"/>
        <end position="333"/>
    </location>
</feature>
<dbReference type="CDD" id="cd11614">
    <property type="entry name" value="SAF_CpaB_FlgA_like"/>
    <property type="match status" value="1"/>
</dbReference>
<dbReference type="InterPro" id="IPR017592">
    <property type="entry name" value="Pilus_assmbl_Flp-typ_CpaB"/>
</dbReference>